<evidence type="ECO:0008006" key="4">
    <source>
        <dbReference type="Google" id="ProtNLM"/>
    </source>
</evidence>
<dbReference type="SUPFAM" id="SSF56524">
    <property type="entry name" value="Oxidoreductase molybdopterin-binding domain"/>
    <property type="match status" value="1"/>
</dbReference>
<dbReference type="InterPro" id="IPR036374">
    <property type="entry name" value="OxRdtase_Mopterin-bd_sf"/>
</dbReference>
<feature type="signal peptide" evidence="1">
    <location>
        <begin position="1"/>
        <end position="26"/>
    </location>
</feature>
<comment type="caution">
    <text evidence="2">The sequence shown here is derived from an EMBL/GenBank/DDBJ whole genome shotgun (WGS) entry which is preliminary data.</text>
</comment>
<accession>A0A917QBV2</accession>
<evidence type="ECO:0000256" key="1">
    <source>
        <dbReference type="SAM" id="SignalP"/>
    </source>
</evidence>
<proteinExistence type="predicted"/>
<keyword evidence="3" id="KW-1185">Reference proteome</keyword>
<keyword evidence="1" id="KW-0732">Signal</keyword>
<sequence>MSLRAMLAALAFFAALVAVGSPAAMAEGGTGGAIRLGEKGARGSLAVARIDALPQHEMPSGMSLDPAGLTFSGALLSDVLVLIGAADAPSVTLRAVDGYAAVVPREDWERWPLVLATRVDGRPMTLRDRGPARLLYPVNAHPELDERTYIDRSVWMIDEIAW</sequence>
<dbReference type="Proteomes" id="UP000600449">
    <property type="component" value="Unassembled WGS sequence"/>
</dbReference>
<gene>
    <name evidence="2" type="ORF">GCM10011322_31230</name>
</gene>
<reference evidence="2 3" key="1">
    <citation type="journal article" date="2014" name="Int. J. Syst. Evol. Microbiol.">
        <title>Complete genome sequence of Corynebacterium casei LMG S-19264T (=DSM 44701T), isolated from a smear-ripened cheese.</title>
        <authorList>
            <consortium name="US DOE Joint Genome Institute (JGI-PGF)"/>
            <person name="Walter F."/>
            <person name="Albersmeier A."/>
            <person name="Kalinowski J."/>
            <person name="Ruckert C."/>
        </authorList>
    </citation>
    <scope>NUCLEOTIDE SEQUENCE [LARGE SCALE GENOMIC DNA]</scope>
    <source>
        <strain evidence="2 3">CGMCC 1.9161</strain>
    </source>
</reference>
<dbReference type="AlphaFoldDB" id="A0A917QBV2"/>
<evidence type="ECO:0000313" key="3">
    <source>
        <dbReference type="Proteomes" id="UP000600449"/>
    </source>
</evidence>
<name>A0A917QBV2_9HYPH</name>
<dbReference type="Gene3D" id="3.90.420.10">
    <property type="entry name" value="Oxidoreductase, molybdopterin-binding domain"/>
    <property type="match status" value="1"/>
</dbReference>
<evidence type="ECO:0000313" key="2">
    <source>
        <dbReference type="EMBL" id="GGK41833.1"/>
    </source>
</evidence>
<protein>
    <recommendedName>
        <fullName evidence="4">Oxidoreductase molybdopterin-binding domain-containing protein</fullName>
    </recommendedName>
</protein>
<organism evidence="2 3">
    <name type="scientific">Salinarimonas ramus</name>
    <dbReference type="NCBI Taxonomy" id="690164"/>
    <lineage>
        <taxon>Bacteria</taxon>
        <taxon>Pseudomonadati</taxon>
        <taxon>Pseudomonadota</taxon>
        <taxon>Alphaproteobacteria</taxon>
        <taxon>Hyphomicrobiales</taxon>
        <taxon>Salinarimonadaceae</taxon>
        <taxon>Salinarimonas</taxon>
    </lineage>
</organism>
<dbReference type="EMBL" id="BMMF01000009">
    <property type="protein sequence ID" value="GGK41833.1"/>
    <property type="molecule type" value="Genomic_DNA"/>
</dbReference>
<feature type="chain" id="PRO_5037894623" description="Oxidoreductase molybdopterin-binding domain-containing protein" evidence="1">
    <location>
        <begin position="27"/>
        <end position="162"/>
    </location>
</feature>
<dbReference type="RefSeq" id="WP_188914176.1">
    <property type="nucleotide sequence ID" value="NZ_BMMF01000009.1"/>
</dbReference>